<dbReference type="Pfam" id="PF01564">
    <property type="entry name" value="Spermine_synth"/>
    <property type="match status" value="1"/>
</dbReference>
<sequence length="202" mass="22618">MWLSHHQSDINPYLELLLYKGRVQLATADALYSDGVEYTPAIGVLNDLKKFLPQVKSVLILGVGLGSTVSIIRKRGYNPAFTLVEIDKVVLRLALEFLSEDSEAKIDAVCNDAQVFVAENTKQHDLLFIDIFNSRTVPDFVSSLSFLSNCRKSIAPGGRVAFNYIINSEEEWVRTQKTFASVFPKHHVISSDINRLFIGEVV</sequence>
<gene>
    <name evidence="2" type="ORF">CJD36_006250</name>
</gene>
<dbReference type="PANTHER" id="PTHR43317:SF1">
    <property type="entry name" value="THERMOSPERMINE SYNTHASE ACAULIS5"/>
    <property type="match status" value="1"/>
</dbReference>
<dbReference type="CDD" id="cd02440">
    <property type="entry name" value="AdoMet_MTases"/>
    <property type="match status" value="1"/>
</dbReference>
<keyword evidence="3" id="KW-1185">Reference proteome</keyword>
<name>A0A2S7SWU2_9BACT</name>
<dbReference type="AlphaFoldDB" id="A0A2S7SWU2"/>
<accession>A0A2S7SWU2</accession>
<dbReference type="PANTHER" id="PTHR43317">
    <property type="entry name" value="THERMOSPERMINE SYNTHASE ACAULIS5"/>
    <property type="match status" value="1"/>
</dbReference>
<keyword evidence="1" id="KW-0620">Polyamine biosynthesis</keyword>
<organism evidence="2 3">
    <name type="scientific">Flavipsychrobacter stenotrophus</name>
    <dbReference type="NCBI Taxonomy" id="2077091"/>
    <lineage>
        <taxon>Bacteria</taxon>
        <taxon>Pseudomonadati</taxon>
        <taxon>Bacteroidota</taxon>
        <taxon>Chitinophagia</taxon>
        <taxon>Chitinophagales</taxon>
        <taxon>Chitinophagaceae</taxon>
        <taxon>Flavipsychrobacter</taxon>
    </lineage>
</organism>
<dbReference type="EMBL" id="PPSL01000002">
    <property type="protein sequence ID" value="PQJ11400.1"/>
    <property type="molecule type" value="Genomic_DNA"/>
</dbReference>
<evidence type="ECO:0000313" key="3">
    <source>
        <dbReference type="Proteomes" id="UP000239872"/>
    </source>
</evidence>
<proteinExistence type="predicted"/>
<evidence type="ECO:0000256" key="1">
    <source>
        <dbReference type="ARBA" id="ARBA00023115"/>
    </source>
</evidence>
<dbReference type="InterPro" id="IPR029063">
    <property type="entry name" value="SAM-dependent_MTases_sf"/>
</dbReference>
<comment type="caution">
    <text evidence="2">The sequence shown here is derived from an EMBL/GenBank/DDBJ whole genome shotgun (WGS) entry which is preliminary data.</text>
</comment>
<protein>
    <recommendedName>
        <fullName evidence="4">Spermidine synthase</fullName>
    </recommendedName>
</protein>
<dbReference type="Gene3D" id="3.40.50.150">
    <property type="entry name" value="Vaccinia Virus protein VP39"/>
    <property type="match status" value="1"/>
</dbReference>
<evidence type="ECO:0008006" key="4">
    <source>
        <dbReference type="Google" id="ProtNLM"/>
    </source>
</evidence>
<dbReference type="GO" id="GO:0006596">
    <property type="term" value="P:polyamine biosynthetic process"/>
    <property type="evidence" value="ECO:0007669"/>
    <property type="project" value="UniProtKB-KW"/>
</dbReference>
<dbReference type="SUPFAM" id="SSF53335">
    <property type="entry name" value="S-adenosyl-L-methionine-dependent methyltransferases"/>
    <property type="match status" value="1"/>
</dbReference>
<dbReference type="Proteomes" id="UP000239872">
    <property type="component" value="Unassembled WGS sequence"/>
</dbReference>
<evidence type="ECO:0000313" key="2">
    <source>
        <dbReference type="EMBL" id="PQJ11400.1"/>
    </source>
</evidence>
<reference evidence="2 3" key="1">
    <citation type="submission" date="2018-01" db="EMBL/GenBank/DDBJ databases">
        <title>A novel member of the phylum Bacteroidetes isolated from glacier ice.</title>
        <authorList>
            <person name="Liu Q."/>
            <person name="Xin Y.-H."/>
        </authorList>
    </citation>
    <scope>NUCLEOTIDE SEQUENCE [LARGE SCALE GENOMIC DNA]</scope>
    <source>
        <strain evidence="2 3">RB1R16</strain>
    </source>
</reference>